<dbReference type="EMBL" id="KV927452">
    <property type="protein sequence ID" value="PIO34789.1"/>
    <property type="molecule type" value="Genomic_DNA"/>
</dbReference>
<proteinExistence type="predicted"/>
<accession>A0A2G9S3Q2</accession>
<organism evidence="1 2">
    <name type="scientific">Aquarana catesbeiana</name>
    <name type="common">American bullfrog</name>
    <name type="synonym">Rana catesbeiana</name>
    <dbReference type="NCBI Taxonomy" id="8400"/>
    <lineage>
        <taxon>Eukaryota</taxon>
        <taxon>Metazoa</taxon>
        <taxon>Chordata</taxon>
        <taxon>Craniata</taxon>
        <taxon>Vertebrata</taxon>
        <taxon>Euteleostomi</taxon>
        <taxon>Amphibia</taxon>
        <taxon>Batrachia</taxon>
        <taxon>Anura</taxon>
        <taxon>Neobatrachia</taxon>
        <taxon>Ranoidea</taxon>
        <taxon>Ranidae</taxon>
        <taxon>Aquarana</taxon>
    </lineage>
</organism>
<sequence>MPCLFCNKELPACSIFSWRFSLSLKKKPESISVLFLFSTATWACMSYPDISALVLDASFDDLVPLALKVMPESWRGLVTRTVRKYLNLNNAEQLCRFQGPVLLIRRTNDEIITTTTPEDIASNRGNDLLLCLLQSRYPNVMTEEGRRAVKMWLGAATPEQEASVFSHYGVEEDWCLSVLQSYKAENSGHFPWSVGEEMSIEGRQQLALYLADLIGHSIHLSGAVTCPLISDPVHKIQTDGDTIFHLEDRMKTDRRSRFHPISP</sequence>
<dbReference type="SUPFAM" id="SSF53474">
    <property type="entry name" value="alpha/beta-Hydrolases"/>
    <property type="match status" value="1"/>
</dbReference>
<gene>
    <name evidence="1" type="ORF">AB205_0206320</name>
</gene>
<dbReference type="Proteomes" id="UP000228934">
    <property type="component" value="Unassembled WGS sequence"/>
</dbReference>
<evidence type="ECO:0000313" key="1">
    <source>
        <dbReference type="EMBL" id="PIO34789.1"/>
    </source>
</evidence>
<name>A0A2G9S3Q2_AQUCT</name>
<protein>
    <submittedName>
        <fullName evidence="1">Uncharacterized protein</fullName>
    </submittedName>
</protein>
<evidence type="ECO:0000313" key="2">
    <source>
        <dbReference type="Proteomes" id="UP000228934"/>
    </source>
</evidence>
<dbReference type="AlphaFoldDB" id="A0A2G9S3Q2"/>
<dbReference type="InterPro" id="IPR029058">
    <property type="entry name" value="AB_hydrolase_fold"/>
</dbReference>
<dbReference type="OrthoDB" id="6412627at2759"/>
<reference evidence="2" key="1">
    <citation type="journal article" date="2017" name="Nat. Commun.">
        <title>The North American bullfrog draft genome provides insight into hormonal regulation of long noncoding RNA.</title>
        <authorList>
            <person name="Hammond S.A."/>
            <person name="Warren R.L."/>
            <person name="Vandervalk B.P."/>
            <person name="Kucuk E."/>
            <person name="Khan H."/>
            <person name="Gibb E.A."/>
            <person name="Pandoh P."/>
            <person name="Kirk H."/>
            <person name="Zhao Y."/>
            <person name="Jones M."/>
            <person name="Mungall A.J."/>
            <person name="Coope R."/>
            <person name="Pleasance S."/>
            <person name="Moore R.A."/>
            <person name="Holt R.A."/>
            <person name="Round J.M."/>
            <person name="Ohora S."/>
            <person name="Walle B.V."/>
            <person name="Veldhoen N."/>
            <person name="Helbing C.C."/>
            <person name="Birol I."/>
        </authorList>
    </citation>
    <scope>NUCLEOTIDE SEQUENCE [LARGE SCALE GENOMIC DNA]</scope>
</reference>
<keyword evidence="2" id="KW-1185">Reference proteome</keyword>